<proteinExistence type="predicted"/>
<evidence type="ECO:0000313" key="2">
    <source>
        <dbReference type="Proteomes" id="UP000053058"/>
    </source>
</evidence>
<dbReference type="AlphaFoldDB" id="A0A0V8CI34"/>
<comment type="caution">
    <text evidence="1">The sequence shown here is derived from an EMBL/GenBank/DDBJ whole genome shotgun (WGS) entry which is preliminary data.</text>
</comment>
<dbReference type="RefSeq" id="WP_058220260.1">
    <property type="nucleotide sequence ID" value="NZ_LKLN01000094.1"/>
</dbReference>
<accession>A0A0V8CI34</accession>
<dbReference type="EMBL" id="LKLN01000094">
    <property type="protein sequence ID" value="KSU00970.1"/>
    <property type="molecule type" value="Genomic_DNA"/>
</dbReference>
<organism evidence="1 2">
    <name type="scientific">Lactococcus lactis subsp. lactis</name>
    <name type="common">Streptococcus lactis</name>
    <dbReference type="NCBI Taxonomy" id="1360"/>
    <lineage>
        <taxon>Bacteria</taxon>
        <taxon>Bacillati</taxon>
        <taxon>Bacillota</taxon>
        <taxon>Bacilli</taxon>
        <taxon>Lactobacillales</taxon>
        <taxon>Streptococcaceae</taxon>
        <taxon>Lactococcus</taxon>
    </lineage>
</organism>
<gene>
    <name evidence="1" type="ORF">KF282_2588</name>
</gene>
<dbReference type="PATRIC" id="fig|1360.105.peg.976"/>
<name>A0A0V8CI34_LACLL</name>
<sequence length="114" mass="12479">MKIKYILWVICALLLLNTSVILAQEIGGTNTTGKVGFLEKEPIEKPPVTSSSQATGQSQILTNQNLPIVGTNQNDSLMPFVVGLVTIGVGSLMIKKTKRIRIKENFNEKNNIQP</sequence>
<protein>
    <submittedName>
        <fullName evidence="1">Uncharacterized protein</fullName>
    </submittedName>
</protein>
<dbReference type="Proteomes" id="UP000053058">
    <property type="component" value="Unassembled WGS sequence"/>
</dbReference>
<reference evidence="2" key="1">
    <citation type="submission" date="2015-10" db="EMBL/GenBank/DDBJ databases">
        <title>Draft Genome Sequences of 11 Lactococcus lactis subspecies cremoris strains.</title>
        <authorList>
            <person name="Wels M."/>
            <person name="Backus L."/>
            <person name="Boekhorst J."/>
            <person name="Dijkstra A."/>
            <person name="Beerthuizen M."/>
            <person name="Kelly W."/>
            <person name="Siezen R."/>
            <person name="Bachmann H."/>
            <person name="Van Hijum S."/>
        </authorList>
    </citation>
    <scope>NUCLEOTIDE SEQUENCE [LARGE SCALE GENOMIC DNA]</scope>
    <source>
        <strain evidence="2">KF282</strain>
    </source>
</reference>
<evidence type="ECO:0000313" key="1">
    <source>
        <dbReference type="EMBL" id="KSU00970.1"/>
    </source>
</evidence>